<dbReference type="Proteomes" id="UP001303046">
    <property type="component" value="Unassembled WGS sequence"/>
</dbReference>
<feature type="transmembrane region" description="Helical" evidence="1">
    <location>
        <begin position="43"/>
        <end position="64"/>
    </location>
</feature>
<organism evidence="3 4">
    <name type="scientific">Necator americanus</name>
    <name type="common">Human hookworm</name>
    <dbReference type="NCBI Taxonomy" id="51031"/>
    <lineage>
        <taxon>Eukaryota</taxon>
        <taxon>Metazoa</taxon>
        <taxon>Ecdysozoa</taxon>
        <taxon>Nematoda</taxon>
        <taxon>Chromadorea</taxon>
        <taxon>Rhabditida</taxon>
        <taxon>Rhabditina</taxon>
        <taxon>Rhabditomorpha</taxon>
        <taxon>Strongyloidea</taxon>
        <taxon>Ancylostomatidae</taxon>
        <taxon>Bunostominae</taxon>
        <taxon>Necator</taxon>
    </lineage>
</organism>
<keyword evidence="1" id="KW-0812">Transmembrane</keyword>
<feature type="signal peptide" evidence="2">
    <location>
        <begin position="1"/>
        <end position="17"/>
    </location>
</feature>
<comment type="caution">
    <text evidence="3">The sequence shown here is derived from an EMBL/GenBank/DDBJ whole genome shotgun (WGS) entry which is preliminary data.</text>
</comment>
<gene>
    <name evidence="3" type="primary">Necator_chrI.g1589</name>
    <name evidence="3" type="ORF">RB195_005463</name>
</gene>
<protein>
    <recommendedName>
        <fullName evidence="5">Frizzled/Smoothened transmembrane domain-containing protein</fullName>
    </recommendedName>
</protein>
<sequence>MTSYLIFLACIIRSSMATSDASVQSGSRQQQLCKWNGLTTRTVSVLCGLFCTFWVLSSFFALSVKVE</sequence>
<reference evidence="3 4" key="1">
    <citation type="submission" date="2023-08" db="EMBL/GenBank/DDBJ databases">
        <title>A Necator americanus chromosomal reference genome.</title>
        <authorList>
            <person name="Ilik V."/>
            <person name="Petrzelkova K.J."/>
            <person name="Pardy F."/>
            <person name="Fuh T."/>
            <person name="Niatou-Singa F.S."/>
            <person name="Gouil Q."/>
            <person name="Baker L."/>
            <person name="Ritchie M.E."/>
            <person name="Jex A.R."/>
            <person name="Gazzola D."/>
            <person name="Li H."/>
            <person name="Toshio Fujiwara R."/>
            <person name="Zhan B."/>
            <person name="Aroian R.V."/>
            <person name="Pafco B."/>
            <person name="Schwarz E.M."/>
        </authorList>
    </citation>
    <scope>NUCLEOTIDE SEQUENCE [LARGE SCALE GENOMIC DNA]</scope>
    <source>
        <strain evidence="3 4">Aroian</strain>
        <tissue evidence="3">Whole animal</tissue>
    </source>
</reference>
<keyword evidence="1" id="KW-1133">Transmembrane helix</keyword>
<evidence type="ECO:0000256" key="1">
    <source>
        <dbReference type="SAM" id="Phobius"/>
    </source>
</evidence>
<keyword evidence="1" id="KW-0472">Membrane</keyword>
<dbReference type="EMBL" id="JAVFWL010000001">
    <property type="protein sequence ID" value="KAK6727799.1"/>
    <property type="molecule type" value="Genomic_DNA"/>
</dbReference>
<name>A0ABR1BS00_NECAM</name>
<evidence type="ECO:0000313" key="4">
    <source>
        <dbReference type="Proteomes" id="UP001303046"/>
    </source>
</evidence>
<proteinExistence type="predicted"/>
<evidence type="ECO:0000313" key="3">
    <source>
        <dbReference type="EMBL" id="KAK6727799.1"/>
    </source>
</evidence>
<evidence type="ECO:0000256" key="2">
    <source>
        <dbReference type="SAM" id="SignalP"/>
    </source>
</evidence>
<evidence type="ECO:0008006" key="5">
    <source>
        <dbReference type="Google" id="ProtNLM"/>
    </source>
</evidence>
<feature type="chain" id="PRO_5045832151" description="Frizzled/Smoothened transmembrane domain-containing protein" evidence="2">
    <location>
        <begin position="18"/>
        <end position="67"/>
    </location>
</feature>
<keyword evidence="2" id="KW-0732">Signal</keyword>
<accession>A0ABR1BS00</accession>
<keyword evidence="4" id="KW-1185">Reference proteome</keyword>